<organism evidence="4 5">
    <name type="scientific">Babesia ovis</name>
    <dbReference type="NCBI Taxonomy" id="5869"/>
    <lineage>
        <taxon>Eukaryota</taxon>
        <taxon>Sar</taxon>
        <taxon>Alveolata</taxon>
        <taxon>Apicomplexa</taxon>
        <taxon>Aconoidasida</taxon>
        <taxon>Piroplasmida</taxon>
        <taxon>Babesiidae</taxon>
        <taxon>Babesia</taxon>
    </lineage>
</organism>
<dbReference type="InterPro" id="IPR017884">
    <property type="entry name" value="SANT_dom"/>
</dbReference>
<dbReference type="PROSITE" id="PS50090">
    <property type="entry name" value="MYB_LIKE"/>
    <property type="match status" value="1"/>
</dbReference>
<dbReference type="Pfam" id="PF00249">
    <property type="entry name" value="Myb_DNA-binding"/>
    <property type="match status" value="1"/>
</dbReference>
<dbReference type="OrthoDB" id="10258692at2759"/>
<feature type="region of interest" description="Disordered" evidence="1">
    <location>
        <begin position="1151"/>
        <end position="1190"/>
    </location>
</feature>
<dbReference type="GO" id="GO:0003677">
    <property type="term" value="F:DNA binding"/>
    <property type="evidence" value="ECO:0007669"/>
    <property type="project" value="UniProtKB-KW"/>
</dbReference>
<evidence type="ECO:0000313" key="5">
    <source>
        <dbReference type="Proteomes" id="UP001057455"/>
    </source>
</evidence>
<evidence type="ECO:0000313" key="4">
    <source>
        <dbReference type="EMBL" id="GFE54408.1"/>
    </source>
</evidence>
<feature type="region of interest" description="Disordered" evidence="1">
    <location>
        <begin position="1553"/>
        <end position="1575"/>
    </location>
</feature>
<feature type="domain" description="SANT" evidence="3">
    <location>
        <begin position="1278"/>
        <end position="1329"/>
    </location>
</feature>
<evidence type="ECO:0000259" key="3">
    <source>
        <dbReference type="PROSITE" id="PS51293"/>
    </source>
</evidence>
<feature type="region of interest" description="Disordered" evidence="1">
    <location>
        <begin position="100"/>
        <end position="122"/>
    </location>
</feature>
<dbReference type="Proteomes" id="UP001057455">
    <property type="component" value="Unassembled WGS sequence"/>
</dbReference>
<feature type="compositionally biased region" description="Polar residues" evidence="1">
    <location>
        <begin position="951"/>
        <end position="966"/>
    </location>
</feature>
<dbReference type="GO" id="GO:0005654">
    <property type="term" value="C:nucleoplasm"/>
    <property type="evidence" value="ECO:0007669"/>
    <property type="project" value="UniProtKB-ARBA"/>
</dbReference>
<dbReference type="PANTHER" id="PTHR13992:SF39">
    <property type="entry name" value="SMRTER, ISOFORM G"/>
    <property type="match status" value="1"/>
</dbReference>
<protein>
    <submittedName>
        <fullName evidence="4">Myb-like DNA-binding domain-containing, putative</fullName>
    </submittedName>
</protein>
<dbReference type="Gene3D" id="1.10.10.60">
    <property type="entry name" value="Homeodomain-like"/>
    <property type="match status" value="2"/>
</dbReference>
<feature type="compositionally biased region" description="Basic residues" evidence="1">
    <location>
        <begin position="1170"/>
        <end position="1180"/>
    </location>
</feature>
<name>A0A9W5TCX8_BABOV</name>
<sequence length="1922" mass="214816">MEGREKMQLTPSAIERMSPSISLLRQMAGINQRAHEVFMARLSKRLSDRESGSPAPLGYSKKPYGGQAVYQSNQGTIMAQSPKGTPKARLTTEEMVTPKNVRNRKGQADVETTKTPTAHPGSRSLLNKCMSACSSLRFNPESLVSMPFGYCNNTFVKIKADDVFDPRVGRKRTRYDHGHGDTATAQVSAATRRATKQAAQALELEQLRLHNEYAMNPYKRRYQFGIRERRRLETVTLDSGYDGTQLPSPKKPRAHQQPKQAKKREVYTDYNKELLLADENETRERSKLINAPAENIVKVHAPLPLDEDQRSNIANLAIISNSVKTRLLGRMMDVVKIATILKQVAQGNSGVVTGVENICQDPAKLAEMSQIVRSLITEMEHEIIGLQYTKLLLNWNVTPPSSAVENGENIEHQQDLGGTDKATEGKIGFTGSTTVNLYQNNDVLAASPCITFSDGLTCAQGRCSTSKQSYNAGTLTGCYTAAGCYLWEPTYRNEPPEKIGGYQKNEAHSGESKPFDLKNYMDKILKVPHELQAQFGSEDGILEDADDDLCLGKTGPWTNDPVFAKEILDANRKTRFSALAGYLKDICRIAMAEVRIPRPDWRGPNEVACNNEMCCPRCCVCKSGTSDGEKTMKGIEIILEEDNEAVRFEQETTMAKTELLALHLGKCVCCCKCVSEQMPLERVVNDNTTRSDAFNEGIVWHNIEPSEHVLEADLPNLPNESIIQERFTLRVKSESVPPSWKRRSPFICKLNIITDDDETGAHGNKCDTSADVEHMENDIGSTETSSSCDKVHNGHIFGRRKRTPLLQIKGFKELSSFTFWDAVDMIAKEQQELHSVLNKDDENQCFDPLEIDTSRMPQETLKLSSDSIVENAASGDYVEIALYLPYAPTCTLPWRFESLDIVEKLTNRFRVRQQVGVKRHTDLVGVAVDTTTEKSESESFLQDRSAPDGFTLSQTHTNNCNSTPTTSRVFDETYSNHSALPSEIESYTTANMEDDGMTTDIGGNTPINRNTNSLDDDITNKESDICSQLLRDVVVLPSSVKRVQQILRQHIRMRNEVLKIEADACKAYRYKWHKNLKRMRSGLPKVDPFAWGVLPVRALDTPHHFVPLPAGYKQNDMGWPYKTNNSLSPFDVEGYGIGDIRNKRQRFSALAQNAQTNKRRDDIETTQMHTTRKPNLGRRRGAAEPESVDHDDVDHNQATAWMAPSYSNLTGPGIRWAYSCMDTMDEPLKFIPDFKAMPIYKIMKSPEYNYYSLDHCLQYDRKNSLRPEVVMADEITGRISNVWTRNECRIFVEKYLMYPKNFAKIAQFIETKRCGDCVTFYYRFKYRLKLKERLEDMKSKPKYKYEMSRFLKRDMHVMQALDNLVDDCYTDCIKQVCEQNAITLAAVSDSTLSVGGIDTDKPYEVALTEHRGNWSPLEDNGNITLDNLQEGYFIPTKYRCLITRKNMELPLNTVVGNEETTTKRGCLVLNGSRNFGDERQTNALISAIKTEHFMSLKPVHSRRVVGRSVLESVMQSMPLEWQQLPPDTSLGIVNNVAPEEPTSVAVEIPDVVDDGNEGSECTRNVDPHNGWGRPVTMDDLRVDNGTLEDLMSIPLPSPYELEREQMQVSGSFSSNHFSAKRDPFASFSDSSNIGADENRLHNSPEMYPSGSEHAIYRSLQKQRVHIRNPALDVGPSVQTQRKAKKTKQSMRAHSGNRETGKSKYNAKLQQPITSWSDEEVAQFVRLYRIYGEDWDILERQMAVYGKTREQIINYYITRLTNNAIKKGQQEYPTLGDDAEIQVQTEPGDGDCLSIGSLDGDSFSVTSGDGVCLSTGSLDGDSFSVTSGDGDCLSIGSLDGDCFSVTSGAGGFSETGSAAGCSTTLGCSAAVGSGVSAASLAITLPLATPATAATPRTHLATLRNPLLRPDVLFIFRLGKQTGG</sequence>
<comment type="caution">
    <text evidence="4">The sequence shown here is derived from an EMBL/GenBank/DDBJ whole genome shotgun (WGS) entry which is preliminary data.</text>
</comment>
<dbReference type="InterPro" id="IPR009057">
    <property type="entry name" value="Homeodomain-like_sf"/>
</dbReference>
<dbReference type="GO" id="GO:0032991">
    <property type="term" value="C:protein-containing complex"/>
    <property type="evidence" value="ECO:0007669"/>
    <property type="project" value="UniProtKB-ARBA"/>
</dbReference>
<keyword evidence="4" id="KW-0238">DNA-binding</keyword>
<feature type="compositionally biased region" description="Basic residues" evidence="1">
    <location>
        <begin position="1681"/>
        <end position="1690"/>
    </location>
</feature>
<feature type="compositionally biased region" description="Basic and acidic residues" evidence="1">
    <location>
        <begin position="1181"/>
        <end position="1190"/>
    </location>
</feature>
<dbReference type="EMBL" id="BLIY01000016">
    <property type="protein sequence ID" value="GFE54408.1"/>
    <property type="molecule type" value="Genomic_DNA"/>
</dbReference>
<evidence type="ECO:0000259" key="2">
    <source>
        <dbReference type="PROSITE" id="PS50090"/>
    </source>
</evidence>
<feature type="compositionally biased region" description="Basic residues" evidence="1">
    <location>
        <begin position="250"/>
        <end position="262"/>
    </location>
</feature>
<dbReference type="CDD" id="cd00167">
    <property type="entry name" value="SANT"/>
    <property type="match status" value="1"/>
</dbReference>
<evidence type="ECO:0000256" key="1">
    <source>
        <dbReference type="SAM" id="MobiDB-lite"/>
    </source>
</evidence>
<keyword evidence="5" id="KW-1185">Reference proteome</keyword>
<reference evidence="4" key="1">
    <citation type="submission" date="2019-12" db="EMBL/GenBank/DDBJ databases">
        <title>Genome sequence of Babesia ovis.</title>
        <authorList>
            <person name="Yamagishi J."/>
            <person name="Sevinc F."/>
            <person name="Xuan X."/>
        </authorList>
    </citation>
    <scope>NUCLEOTIDE SEQUENCE</scope>
    <source>
        <strain evidence="4">Selcuk</strain>
    </source>
</reference>
<dbReference type="GO" id="GO:0000785">
    <property type="term" value="C:chromatin"/>
    <property type="evidence" value="ECO:0007669"/>
    <property type="project" value="TreeGrafter"/>
</dbReference>
<dbReference type="InterPro" id="IPR001005">
    <property type="entry name" value="SANT/Myb"/>
</dbReference>
<dbReference type="SMART" id="SM00717">
    <property type="entry name" value="SANT"/>
    <property type="match status" value="2"/>
</dbReference>
<dbReference type="PROSITE" id="PS51293">
    <property type="entry name" value="SANT"/>
    <property type="match status" value="1"/>
</dbReference>
<dbReference type="SUPFAM" id="SSF46689">
    <property type="entry name" value="Homeodomain-like"/>
    <property type="match status" value="2"/>
</dbReference>
<feature type="region of interest" description="Disordered" evidence="1">
    <location>
        <begin position="931"/>
        <end position="966"/>
    </location>
</feature>
<dbReference type="GO" id="GO:0006357">
    <property type="term" value="P:regulation of transcription by RNA polymerase II"/>
    <property type="evidence" value="ECO:0007669"/>
    <property type="project" value="TreeGrafter"/>
</dbReference>
<dbReference type="PANTHER" id="PTHR13992">
    <property type="entry name" value="NUCLEAR RECEPTOR CO-REPRESSOR RELATED NCOR"/>
    <property type="match status" value="1"/>
</dbReference>
<feature type="region of interest" description="Disordered" evidence="1">
    <location>
        <begin position="237"/>
        <end position="264"/>
    </location>
</feature>
<accession>A0A9W5TCX8</accession>
<proteinExistence type="predicted"/>
<feature type="region of interest" description="Disordered" evidence="1">
    <location>
        <begin position="1673"/>
        <end position="1703"/>
    </location>
</feature>
<gene>
    <name evidence="4" type="ORF">BaOVIS_018120</name>
</gene>
<feature type="domain" description="Myb-like" evidence="2">
    <location>
        <begin position="1714"/>
        <end position="1759"/>
    </location>
</feature>
<dbReference type="InterPro" id="IPR051571">
    <property type="entry name" value="N-CoR_corepressor"/>
</dbReference>